<dbReference type="Gene3D" id="2.60.120.10">
    <property type="entry name" value="Jelly Rolls"/>
    <property type="match status" value="1"/>
</dbReference>
<accession>A0A644YSC5</accession>
<dbReference type="InterPro" id="IPR011051">
    <property type="entry name" value="RmlC_Cupin_sf"/>
</dbReference>
<dbReference type="InterPro" id="IPR013096">
    <property type="entry name" value="Cupin_2"/>
</dbReference>
<protein>
    <submittedName>
        <fullName evidence="3">Uncharacterized protein</fullName>
    </submittedName>
</protein>
<feature type="domain" description="DUF8193" evidence="2">
    <location>
        <begin position="2"/>
        <end position="48"/>
    </location>
</feature>
<comment type="caution">
    <text evidence="3">The sequence shown here is derived from an EMBL/GenBank/DDBJ whole genome shotgun (WGS) entry which is preliminary data.</text>
</comment>
<dbReference type="Pfam" id="PF07883">
    <property type="entry name" value="Cupin_2"/>
    <property type="match status" value="1"/>
</dbReference>
<proteinExistence type="predicted"/>
<sequence>MVRASDHATVTTPVDFTNKKPDNIRVHFGKVSKLSYSSGQQLSPTNISQATGRNQNYRTTLWTGCHLQLTLMSIPVCGEIGLEIHPDTDQFLRIEQGNGVALMGNRKEQLDFQQCIAADDVIFVPAGTWHNVVNKGRCPLKLYSIYAPPHHPHGTVHKTKADADRLGD</sequence>
<feature type="domain" description="Cupin type-2" evidence="1">
    <location>
        <begin position="71"/>
        <end position="146"/>
    </location>
</feature>
<evidence type="ECO:0000259" key="1">
    <source>
        <dbReference type="Pfam" id="PF07883"/>
    </source>
</evidence>
<dbReference type="InterPro" id="IPR052538">
    <property type="entry name" value="Flavonoid_dioxygenase-like"/>
</dbReference>
<dbReference type="CDD" id="cd02223">
    <property type="entry name" value="cupin_Bh2720-like"/>
    <property type="match status" value="1"/>
</dbReference>
<dbReference type="InterPro" id="IPR058506">
    <property type="entry name" value="DUF8193"/>
</dbReference>
<dbReference type="InterPro" id="IPR014710">
    <property type="entry name" value="RmlC-like_jellyroll"/>
</dbReference>
<gene>
    <name evidence="3" type="ORF">SDC9_77995</name>
</gene>
<dbReference type="AlphaFoldDB" id="A0A644YSC5"/>
<evidence type="ECO:0000313" key="3">
    <source>
        <dbReference type="EMBL" id="MPM31440.1"/>
    </source>
</evidence>
<dbReference type="Pfam" id="PF26613">
    <property type="entry name" value="DUF8193"/>
    <property type="match status" value="1"/>
</dbReference>
<reference evidence="3" key="1">
    <citation type="submission" date="2019-08" db="EMBL/GenBank/DDBJ databases">
        <authorList>
            <person name="Kucharzyk K."/>
            <person name="Murdoch R.W."/>
            <person name="Higgins S."/>
            <person name="Loffler F."/>
        </authorList>
    </citation>
    <scope>NUCLEOTIDE SEQUENCE</scope>
</reference>
<dbReference type="PANTHER" id="PTHR43346">
    <property type="entry name" value="LIGAND BINDING DOMAIN PROTEIN, PUTATIVE (AFU_ORTHOLOGUE AFUA_6G14370)-RELATED"/>
    <property type="match status" value="1"/>
</dbReference>
<name>A0A644YSC5_9ZZZZ</name>
<evidence type="ECO:0000259" key="2">
    <source>
        <dbReference type="Pfam" id="PF26613"/>
    </source>
</evidence>
<dbReference type="EMBL" id="VSSQ01006073">
    <property type="protein sequence ID" value="MPM31440.1"/>
    <property type="molecule type" value="Genomic_DNA"/>
</dbReference>
<dbReference type="SUPFAM" id="SSF51182">
    <property type="entry name" value="RmlC-like cupins"/>
    <property type="match status" value="1"/>
</dbReference>
<dbReference type="PANTHER" id="PTHR43346:SF1">
    <property type="entry name" value="QUERCETIN 2,3-DIOXYGENASE-RELATED"/>
    <property type="match status" value="1"/>
</dbReference>
<organism evidence="3">
    <name type="scientific">bioreactor metagenome</name>
    <dbReference type="NCBI Taxonomy" id="1076179"/>
    <lineage>
        <taxon>unclassified sequences</taxon>
        <taxon>metagenomes</taxon>
        <taxon>ecological metagenomes</taxon>
    </lineage>
</organism>